<feature type="compositionally biased region" description="Polar residues" evidence="4">
    <location>
        <begin position="1"/>
        <end position="13"/>
    </location>
</feature>
<dbReference type="NCBIfam" id="NF003301">
    <property type="entry name" value="PRK04301.1"/>
    <property type="match status" value="1"/>
</dbReference>
<dbReference type="PANTHER" id="PTHR22942">
    <property type="entry name" value="RECA/RAD51/RADA DNA STRAND-PAIRING FAMILY MEMBER"/>
    <property type="match status" value="1"/>
</dbReference>
<dbReference type="EMBL" id="AWGJ01000007">
    <property type="protein sequence ID" value="ODN77813.1"/>
    <property type="molecule type" value="Genomic_DNA"/>
</dbReference>
<dbReference type="STRING" id="1295533.A0A1E3HN78"/>
<reference evidence="6 7" key="1">
    <citation type="submission" date="2016-06" db="EMBL/GenBank/DDBJ databases">
        <title>Evolution of pathogenesis and genome organization in the Tremellales.</title>
        <authorList>
            <person name="Cuomo C."/>
            <person name="Litvintseva A."/>
            <person name="Heitman J."/>
            <person name="Chen Y."/>
            <person name="Sun S."/>
            <person name="Springer D."/>
            <person name="Dromer F."/>
            <person name="Young S."/>
            <person name="Zeng Q."/>
            <person name="Chapman S."/>
            <person name="Gujja S."/>
            <person name="Saif S."/>
            <person name="Birren B."/>
        </authorList>
    </citation>
    <scope>NUCLEOTIDE SEQUENCE [LARGE SCALE GENOMIC DNA]</scope>
    <source>
        <strain evidence="6 7">CBS 6039</strain>
    </source>
</reference>
<dbReference type="SUPFAM" id="SSF52540">
    <property type="entry name" value="P-loop containing nucleoside triphosphate hydrolases"/>
    <property type="match status" value="1"/>
</dbReference>
<dbReference type="GO" id="GO:0005524">
    <property type="term" value="F:ATP binding"/>
    <property type="evidence" value="ECO:0007669"/>
    <property type="project" value="UniProtKB-KW"/>
</dbReference>
<dbReference type="GO" id="GO:0070192">
    <property type="term" value="P:chromosome organization involved in meiotic cell cycle"/>
    <property type="evidence" value="ECO:0007669"/>
    <property type="project" value="TreeGrafter"/>
</dbReference>
<organism evidence="6 7">
    <name type="scientific">Cryptococcus amylolentus CBS 6039</name>
    <dbReference type="NCBI Taxonomy" id="1295533"/>
    <lineage>
        <taxon>Eukaryota</taxon>
        <taxon>Fungi</taxon>
        <taxon>Dikarya</taxon>
        <taxon>Basidiomycota</taxon>
        <taxon>Agaricomycotina</taxon>
        <taxon>Tremellomycetes</taxon>
        <taxon>Tremellales</taxon>
        <taxon>Cryptococcaceae</taxon>
        <taxon>Cryptococcus</taxon>
    </lineage>
</organism>
<dbReference type="FunFam" id="1.10.150.20:FF:000097">
    <property type="entry name" value="Meiotic recombinase Dmc1"/>
    <property type="match status" value="1"/>
</dbReference>
<dbReference type="GeneID" id="30156245"/>
<dbReference type="AlphaFoldDB" id="A0A1E3HN78"/>
<dbReference type="InterPro" id="IPR003593">
    <property type="entry name" value="AAA+_ATPase"/>
</dbReference>
<dbReference type="GO" id="GO:0000150">
    <property type="term" value="F:DNA strand exchange activity"/>
    <property type="evidence" value="ECO:0007669"/>
    <property type="project" value="TreeGrafter"/>
</dbReference>
<evidence type="ECO:0000256" key="3">
    <source>
        <dbReference type="ARBA" id="ARBA00023125"/>
    </source>
</evidence>
<dbReference type="InterPro" id="IPR020588">
    <property type="entry name" value="RecA_ATP-bd"/>
</dbReference>
<evidence type="ECO:0000256" key="4">
    <source>
        <dbReference type="SAM" id="MobiDB-lite"/>
    </source>
</evidence>
<dbReference type="InterPro" id="IPR027417">
    <property type="entry name" value="P-loop_NTPase"/>
</dbReference>
<dbReference type="GO" id="GO:0003690">
    <property type="term" value="F:double-stranded DNA binding"/>
    <property type="evidence" value="ECO:0007669"/>
    <property type="project" value="TreeGrafter"/>
</dbReference>
<dbReference type="Gene3D" id="3.40.50.300">
    <property type="entry name" value="P-loop containing nucleotide triphosphate hydrolases"/>
    <property type="match status" value="1"/>
</dbReference>
<dbReference type="GO" id="GO:0007131">
    <property type="term" value="P:reciprocal meiotic recombination"/>
    <property type="evidence" value="ECO:0007669"/>
    <property type="project" value="TreeGrafter"/>
</dbReference>
<dbReference type="Gene3D" id="1.10.150.20">
    <property type="entry name" value="5' to 3' exonuclease, C-terminal subdomain"/>
    <property type="match status" value="1"/>
</dbReference>
<dbReference type="SMART" id="SM00382">
    <property type="entry name" value="AAA"/>
    <property type="match status" value="1"/>
</dbReference>
<dbReference type="Proteomes" id="UP000094065">
    <property type="component" value="Unassembled WGS sequence"/>
</dbReference>
<keyword evidence="1" id="KW-0547">Nucleotide-binding</keyword>
<gene>
    <name evidence="6" type="ORF">L202_04936</name>
</gene>
<keyword evidence="3" id="KW-0238">DNA-binding</keyword>
<protein>
    <submittedName>
        <fullName evidence="6">Meiotic recombination protein DLH1</fullName>
    </submittedName>
</protein>
<proteinExistence type="predicted"/>
<dbReference type="PANTHER" id="PTHR22942:SF30">
    <property type="entry name" value="MEIOTIC RECOMBINATION PROTEIN DMC1_LIM15 HOMOLOG"/>
    <property type="match status" value="1"/>
</dbReference>
<feature type="region of interest" description="Disordered" evidence="4">
    <location>
        <begin position="1"/>
        <end position="26"/>
    </location>
</feature>
<name>A0A1E3HN78_9TREE</name>
<dbReference type="GO" id="GO:0006312">
    <property type="term" value="P:mitotic recombination"/>
    <property type="evidence" value="ECO:0007669"/>
    <property type="project" value="TreeGrafter"/>
</dbReference>
<sequence length="384" mass="42815">MQWQSAHPAQTQHRQPHSTLRPPFPSTQPPILIPLSHFHLIPLTFAPGTSKHQDMSDNEEEATVSFESVDELQQHGINALDIAKLKAAGIVTIVGVAQTPRKNLLKIKGLSEAKVEKLKETCAKMLPPPFLTGTEIADKRQNVVYITTGSKSVDAMLGGGIATQSITEIFGEYRTGKTQLCHTLCVATQLPEDQGGGAGKVAYIDTEGTFRPDRVRAVADRFGVDSGMALDNVLCARAWSSEQQCDLLVDLAIRFVEDRSYKLLIVDSIMNLFRQDYSGRGELSERQQKLNQFLARLQKLSEEFNLAIVLTNQVQADPGVSPEFYTPRFGLTGIGRCNVCRCLDGQAGRWSRSRSCLCYSYRSPKRSRHRAYRQASRFARYARR</sequence>
<dbReference type="GO" id="GO:0000730">
    <property type="term" value="P:DNA recombinase assembly"/>
    <property type="evidence" value="ECO:0007669"/>
    <property type="project" value="TreeGrafter"/>
</dbReference>
<evidence type="ECO:0000313" key="6">
    <source>
        <dbReference type="EMBL" id="ODN77813.1"/>
    </source>
</evidence>
<dbReference type="InterPro" id="IPR010995">
    <property type="entry name" value="DNA_repair_Rad51/TF_NusA_a-hlx"/>
</dbReference>
<dbReference type="InterPro" id="IPR013632">
    <property type="entry name" value="Rad51_C"/>
</dbReference>
<feature type="domain" description="RecA family profile 1" evidence="5">
    <location>
        <begin position="142"/>
        <end position="314"/>
    </location>
</feature>
<evidence type="ECO:0000259" key="5">
    <source>
        <dbReference type="PROSITE" id="PS50162"/>
    </source>
</evidence>
<dbReference type="RefSeq" id="XP_018993049.1">
    <property type="nucleotide sequence ID" value="XM_019139106.1"/>
</dbReference>
<dbReference type="GO" id="GO:0003697">
    <property type="term" value="F:single-stranded DNA binding"/>
    <property type="evidence" value="ECO:0007669"/>
    <property type="project" value="TreeGrafter"/>
</dbReference>
<accession>A0A1E3HN78</accession>
<dbReference type="GO" id="GO:0042148">
    <property type="term" value="P:DNA strand invasion"/>
    <property type="evidence" value="ECO:0007669"/>
    <property type="project" value="TreeGrafter"/>
</dbReference>
<dbReference type="GO" id="GO:0000794">
    <property type="term" value="C:condensed nuclear chromosome"/>
    <property type="evidence" value="ECO:0007669"/>
    <property type="project" value="TreeGrafter"/>
</dbReference>
<keyword evidence="2" id="KW-0067">ATP-binding</keyword>
<keyword evidence="7" id="KW-1185">Reference proteome</keyword>
<dbReference type="OrthoDB" id="10251254at2759"/>
<dbReference type="Pfam" id="PF08423">
    <property type="entry name" value="Rad51"/>
    <property type="match status" value="1"/>
</dbReference>
<evidence type="ECO:0000256" key="2">
    <source>
        <dbReference type="ARBA" id="ARBA00022840"/>
    </source>
</evidence>
<evidence type="ECO:0000256" key="1">
    <source>
        <dbReference type="ARBA" id="ARBA00022741"/>
    </source>
</evidence>
<evidence type="ECO:0000313" key="7">
    <source>
        <dbReference type="Proteomes" id="UP000094065"/>
    </source>
</evidence>
<dbReference type="PROSITE" id="PS50162">
    <property type="entry name" value="RECA_2"/>
    <property type="match status" value="1"/>
</dbReference>
<dbReference type="GO" id="GO:0140664">
    <property type="term" value="F:ATP-dependent DNA damage sensor activity"/>
    <property type="evidence" value="ECO:0007669"/>
    <property type="project" value="InterPro"/>
</dbReference>
<dbReference type="SUPFAM" id="SSF47794">
    <property type="entry name" value="Rad51 N-terminal domain-like"/>
    <property type="match status" value="1"/>
</dbReference>
<comment type="caution">
    <text evidence="6">The sequence shown here is derived from an EMBL/GenBank/DDBJ whole genome shotgun (WGS) entry which is preliminary data.</text>
</comment>